<comment type="caution">
    <text evidence="1">The sequence shown here is derived from an EMBL/GenBank/DDBJ whole genome shotgun (WGS) entry which is preliminary data.</text>
</comment>
<evidence type="ECO:0000313" key="2">
    <source>
        <dbReference type="Proteomes" id="UP001143304"/>
    </source>
</evidence>
<keyword evidence="2" id="KW-1185">Reference proteome</keyword>
<protein>
    <recommendedName>
        <fullName evidence="3">Nucleotidyltransferase-like protein</fullName>
    </recommendedName>
</protein>
<organism evidence="1 2">
    <name type="scientific">Candidatus Marimicrobium litorale</name>
    <dbReference type="NCBI Taxonomy" id="2518991"/>
    <lineage>
        <taxon>Bacteria</taxon>
        <taxon>Pseudomonadati</taxon>
        <taxon>Pseudomonadota</taxon>
        <taxon>Gammaproteobacteria</taxon>
        <taxon>Cellvibrionales</taxon>
        <taxon>Halieaceae</taxon>
        <taxon>Marimicrobium</taxon>
    </lineage>
</organism>
<dbReference type="InterPro" id="IPR039498">
    <property type="entry name" value="NTP_transf_5"/>
</dbReference>
<evidence type="ECO:0008006" key="3">
    <source>
        <dbReference type="Google" id="ProtNLM"/>
    </source>
</evidence>
<dbReference type="RefSeq" id="WP_279247653.1">
    <property type="nucleotide sequence ID" value="NZ_SHNO01000001.1"/>
</dbReference>
<name>A0ABT3T0W3_9GAMM</name>
<evidence type="ECO:0000313" key="1">
    <source>
        <dbReference type="EMBL" id="MCX2975895.1"/>
    </source>
</evidence>
<dbReference type="EMBL" id="SHNO01000001">
    <property type="protein sequence ID" value="MCX2975895.1"/>
    <property type="molecule type" value="Genomic_DNA"/>
</dbReference>
<proteinExistence type="predicted"/>
<reference evidence="1" key="1">
    <citation type="submission" date="2019-02" db="EMBL/GenBank/DDBJ databases">
        <authorList>
            <person name="Li S.-H."/>
        </authorList>
    </citation>
    <scope>NUCLEOTIDE SEQUENCE</scope>
    <source>
        <strain evidence="1">IMCC11814</strain>
    </source>
</reference>
<sequence>MSFLLKDALLNPQSVRTLNNTELNQLLSQARNSRLLAALGVRLTDSGVLASLPYAASRHWTSGVVIHEKQRRDLHFECEKILAVLAPLGEKLVLLKGAAYILGNLPAGRGRLVTDIDIITPEASLARVEAALKQAGWRGSPMSAYDEHYYRKWGHEIPPLTHRTRGTTLDVHHNILPPTSDAQVDASILWENLLEVQAGVYTLSHQDIVIHSATHLFHEGEFHHGLRDLWDIDRMLRDFPRHDSDFWHSLVSRAQSLGLTGSLYHALNYSGQVFNTPIPEEVFKSAETPLRRLRKPIMDFLFKRAFTPDPMQNRIPFRDVALFALYIRSHYLRMPLYLLLPHLIRKAWKKRMDTDHSGLSAGKKTG</sequence>
<accession>A0ABT3T0W3</accession>
<dbReference type="Pfam" id="PF14907">
    <property type="entry name" value="NTP_transf_5"/>
    <property type="match status" value="1"/>
</dbReference>
<gene>
    <name evidence="1" type="ORF">EYC82_00820</name>
</gene>
<dbReference type="Proteomes" id="UP001143304">
    <property type="component" value="Unassembled WGS sequence"/>
</dbReference>